<dbReference type="Proteomes" id="UP001162164">
    <property type="component" value="Unassembled WGS sequence"/>
</dbReference>
<comment type="caution">
    <text evidence="1">The sequence shown here is derived from an EMBL/GenBank/DDBJ whole genome shotgun (WGS) entry which is preliminary data.</text>
</comment>
<proteinExistence type="predicted"/>
<keyword evidence="2" id="KW-1185">Reference proteome</keyword>
<protein>
    <submittedName>
        <fullName evidence="1">Uncharacterized protein</fullName>
    </submittedName>
</protein>
<accession>A0ABQ9K0C5</accession>
<name>A0ABQ9K0C5_9CUCU</name>
<organism evidence="1 2">
    <name type="scientific">Molorchus minor</name>
    <dbReference type="NCBI Taxonomy" id="1323400"/>
    <lineage>
        <taxon>Eukaryota</taxon>
        <taxon>Metazoa</taxon>
        <taxon>Ecdysozoa</taxon>
        <taxon>Arthropoda</taxon>
        <taxon>Hexapoda</taxon>
        <taxon>Insecta</taxon>
        <taxon>Pterygota</taxon>
        <taxon>Neoptera</taxon>
        <taxon>Endopterygota</taxon>
        <taxon>Coleoptera</taxon>
        <taxon>Polyphaga</taxon>
        <taxon>Cucujiformia</taxon>
        <taxon>Chrysomeloidea</taxon>
        <taxon>Cerambycidae</taxon>
        <taxon>Lamiinae</taxon>
        <taxon>Monochamini</taxon>
        <taxon>Molorchus</taxon>
    </lineage>
</organism>
<evidence type="ECO:0000313" key="1">
    <source>
        <dbReference type="EMBL" id="KAJ8984048.1"/>
    </source>
</evidence>
<reference evidence="1" key="1">
    <citation type="journal article" date="2023" name="Insect Mol. Biol.">
        <title>Genome sequencing provides insights into the evolution of gene families encoding plant cell wall-degrading enzymes in longhorned beetles.</title>
        <authorList>
            <person name="Shin N.R."/>
            <person name="Okamura Y."/>
            <person name="Kirsch R."/>
            <person name="Pauchet Y."/>
        </authorList>
    </citation>
    <scope>NUCLEOTIDE SEQUENCE</scope>
    <source>
        <strain evidence="1">MMC_N1</strain>
    </source>
</reference>
<sequence length="33" mass="4005">MDQFEKVDKLMKNYYDQALQHDLRAILMFKATV</sequence>
<dbReference type="EMBL" id="JAPWTJ010000050">
    <property type="protein sequence ID" value="KAJ8984048.1"/>
    <property type="molecule type" value="Genomic_DNA"/>
</dbReference>
<evidence type="ECO:0000313" key="2">
    <source>
        <dbReference type="Proteomes" id="UP001162164"/>
    </source>
</evidence>
<gene>
    <name evidence="1" type="ORF">NQ317_000010</name>
</gene>